<comment type="caution">
    <text evidence="2">The sequence shown here is derived from an EMBL/GenBank/DDBJ whole genome shotgun (WGS) entry which is preliminary data.</text>
</comment>
<feature type="signal peptide" evidence="1">
    <location>
        <begin position="1"/>
        <end position="20"/>
    </location>
</feature>
<name>A0ABV6PKX5_9SPHN</name>
<dbReference type="EMBL" id="JBHLTL010000006">
    <property type="protein sequence ID" value="MFC0589703.1"/>
    <property type="molecule type" value="Genomic_DNA"/>
</dbReference>
<keyword evidence="3" id="KW-1185">Reference proteome</keyword>
<evidence type="ECO:0000313" key="2">
    <source>
        <dbReference type="EMBL" id="MFC0589703.1"/>
    </source>
</evidence>
<gene>
    <name evidence="2" type="ORF">ACFFF7_09785</name>
</gene>
<evidence type="ECO:0000256" key="1">
    <source>
        <dbReference type="SAM" id="SignalP"/>
    </source>
</evidence>
<proteinExistence type="predicted"/>
<sequence length="151" mass="16747">MRKLGLVVAAMLLIPGAASADDRSDVKASVDRWLAAINANDADALAANQLPQGMTFRQFHAPDGTLKLSNRSNADWVERMRGAKDRLHERYWRPTILVHGGIATFWAPYSFDINGKRSHCGIDVFDLVKVEGKWLVANAMWTVEPQGCAKK</sequence>
<accession>A0ABV6PKX5</accession>
<evidence type="ECO:0000313" key="3">
    <source>
        <dbReference type="Proteomes" id="UP001589943"/>
    </source>
</evidence>
<reference evidence="2 3" key="1">
    <citation type="submission" date="2024-09" db="EMBL/GenBank/DDBJ databases">
        <authorList>
            <person name="Sun Q."/>
            <person name="Mori K."/>
        </authorList>
    </citation>
    <scope>NUCLEOTIDE SEQUENCE [LARGE SCALE GENOMIC DNA]</scope>
    <source>
        <strain evidence="2 3">NCAIM B.02537</strain>
    </source>
</reference>
<feature type="chain" id="PRO_5045455288" description="Nuclear transport factor 2 family protein" evidence="1">
    <location>
        <begin position="21"/>
        <end position="151"/>
    </location>
</feature>
<dbReference type="RefSeq" id="WP_379481172.1">
    <property type="nucleotide sequence ID" value="NZ_JBHLTL010000006.1"/>
</dbReference>
<dbReference type="Gene3D" id="3.10.450.50">
    <property type="match status" value="1"/>
</dbReference>
<evidence type="ECO:0008006" key="4">
    <source>
        <dbReference type="Google" id="ProtNLM"/>
    </source>
</evidence>
<organism evidence="2 3">
    <name type="scientific">Novosphingobium aquiterrae</name>
    <dbReference type="NCBI Taxonomy" id="624388"/>
    <lineage>
        <taxon>Bacteria</taxon>
        <taxon>Pseudomonadati</taxon>
        <taxon>Pseudomonadota</taxon>
        <taxon>Alphaproteobacteria</taxon>
        <taxon>Sphingomonadales</taxon>
        <taxon>Sphingomonadaceae</taxon>
        <taxon>Novosphingobium</taxon>
    </lineage>
</organism>
<keyword evidence="1" id="KW-0732">Signal</keyword>
<protein>
    <recommendedName>
        <fullName evidence="4">Nuclear transport factor 2 family protein</fullName>
    </recommendedName>
</protein>
<dbReference type="Proteomes" id="UP001589943">
    <property type="component" value="Unassembled WGS sequence"/>
</dbReference>
<dbReference type="InterPro" id="IPR032710">
    <property type="entry name" value="NTF2-like_dom_sf"/>
</dbReference>
<dbReference type="SUPFAM" id="SSF54427">
    <property type="entry name" value="NTF2-like"/>
    <property type="match status" value="1"/>
</dbReference>